<proteinExistence type="predicted"/>
<evidence type="ECO:0000313" key="1">
    <source>
        <dbReference type="EMBL" id="PKK79498.1"/>
    </source>
</evidence>
<dbReference type="Proteomes" id="UP000233469">
    <property type="component" value="Unassembled WGS sequence"/>
</dbReference>
<organism evidence="1 2">
    <name type="scientific">Rhizophagus irregularis</name>
    <dbReference type="NCBI Taxonomy" id="588596"/>
    <lineage>
        <taxon>Eukaryota</taxon>
        <taxon>Fungi</taxon>
        <taxon>Fungi incertae sedis</taxon>
        <taxon>Mucoromycota</taxon>
        <taxon>Glomeromycotina</taxon>
        <taxon>Glomeromycetes</taxon>
        <taxon>Glomerales</taxon>
        <taxon>Glomeraceae</taxon>
        <taxon>Rhizophagus</taxon>
    </lineage>
</organism>
<protein>
    <submittedName>
        <fullName evidence="1">Uncharacterized protein</fullName>
    </submittedName>
</protein>
<comment type="caution">
    <text evidence="1">The sequence shown here is derived from an EMBL/GenBank/DDBJ whole genome shotgun (WGS) entry which is preliminary data.</text>
</comment>
<gene>
    <name evidence="1" type="ORF">RhiirC2_727148</name>
</gene>
<reference evidence="1 2" key="1">
    <citation type="submission" date="2016-04" db="EMBL/GenBank/DDBJ databases">
        <title>Genome analyses suggest a sexual origin of heterokaryosis in a supposedly ancient asexual fungus.</title>
        <authorList>
            <person name="Ropars J."/>
            <person name="Sedzielewska K."/>
            <person name="Noel J."/>
            <person name="Charron P."/>
            <person name="Farinelli L."/>
            <person name="Marton T."/>
            <person name="Kruger M."/>
            <person name="Pelin A."/>
            <person name="Brachmann A."/>
            <person name="Corradi N."/>
        </authorList>
    </citation>
    <scope>NUCLEOTIDE SEQUENCE [LARGE SCALE GENOMIC DNA]</scope>
    <source>
        <strain evidence="1 2">C2</strain>
    </source>
</reference>
<accession>A0A2N1P016</accession>
<dbReference type="AlphaFoldDB" id="A0A2N1P016"/>
<reference evidence="1 2" key="2">
    <citation type="submission" date="2017-10" db="EMBL/GenBank/DDBJ databases">
        <title>Extensive intraspecific genome diversity in a model arbuscular mycorrhizal fungus.</title>
        <authorList>
            <person name="Chen E.C.H."/>
            <person name="Morin E."/>
            <person name="Baudet D."/>
            <person name="Noel J."/>
            <person name="Ndikumana S."/>
            <person name="Charron P."/>
            <person name="St-Onge C."/>
            <person name="Giorgi J."/>
            <person name="Grigoriev I.V."/>
            <person name="Roux C."/>
            <person name="Martin F.M."/>
            <person name="Corradi N."/>
        </authorList>
    </citation>
    <scope>NUCLEOTIDE SEQUENCE [LARGE SCALE GENOMIC DNA]</scope>
    <source>
        <strain evidence="1 2">C2</strain>
    </source>
</reference>
<name>A0A2N1P016_9GLOM</name>
<dbReference type="EMBL" id="LLXL01000043">
    <property type="protein sequence ID" value="PKK79498.1"/>
    <property type="molecule type" value="Genomic_DNA"/>
</dbReference>
<sequence>MLVFNSVWEVRSLVFNLTINRTLYDDMYVFFGWLRGKVFANFESGISSTPP</sequence>
<evidence type="ECO:0000313" key="2">
    <source>
        <dbReference type="Proteomes" id="UP000233469"/>
    </source>
</evidence>